<dbReference type="Pfam" id="PF00984">
    <property type="entry name" value="UDPG_MGDP_dh"/>
    <property type="match status" value="1"/>
</dbReference>
<protein>
    <submittedName>
        <fullName evidence="5">UDP-N-acetyl-D-mannosamine dehydrogenase</fullName>
        <ecNumber evidence="5">1.1.1.336</ecNumber>
    </submittedName>
</protein>
<evidence type="ECO:0000259" key="4">
    <source>
        <dbReference type="SMART" id="SM00984"/>
    </source>
</evidence>
<dbReference type="InterPro" id="IPR017476">
    <property type="entry name" value="UDP-Glc/GDP-Man"/>
</dbReference>
<evidence type="ECO:0000256" key="1">
    <source>
        <dbReference type="ARBA" id="ARBA00023002"/>
    </source>
</evidence>
<dbReference type="GO" id="GO:0000271">
    <property type="term" value="P:polysaccharide biosynthetic process"/>
    <property type="evidence" value="ECO:0007669"/>
    <property type="project" value="InterPro"/>
</dbReference>
<dbReference type="SUPFAM" id="SSF51735">
    <property type="entry name" value="NAD(P)-binding Rossmann-fold domains"/>
    <property type="match status" value="1"/>
</dbReference>
<dbReference type="RefSeq" id="WP_191618563.1">
    <property type="nucleotide sequence ID" value="NZ_JACYFG010000042.1"/>
</dbReference>
<evidence type="ECO:0000256" key="2">
    <source>
        <dbReference type="ARBA" id="ARBA00023027"/>
    </source>
</evidence>
<keyword evidence="1 5" id="KW-0560">Oxidoreductase</keyword>
<dbReference type="Pfam" id="PF03721">
    <property type="entry name" value="UDPG_MGDP_dh_N"/>
    <property type="match status" value="1"/>
</dbReference>
<dbReference type="GO" id="GO:0051287">
    <property type="term" value="F:NAD binding"/>
    <property type="evidence" value="ECO:0007669"/>
    <property type="project" value="InterPro"/>
</dbReference>
<evidence type="ECO:0000313" key="5">
    <source>
        <dbReference type="EMBL" id="MBD5781463.1"/>
    </source>
</evidence>
<dbReference type="InterPro" id="IPR014026">
    <property type="entry name" value="UDP-Glc/GDP-Man_DH_dimer"/>
</dbReference>
<dbReference type="SUPFAM" id="SSF48179">
    <property type="entry name" value="6-phosphogluconate dehydrogenase C-terminal domain-like"/>
    <property type="match status" value="1"/>
</dbReference>
<comment type="similarity">
    <text evidence="3">Belongs to the UDP-glucose/GDP-mannose dehydrogenase family.</text>
</comment>
<dbReference type="InterPro" id="IPR036291">
    <property type="entry name" value="NAD(P)-bd_dom_sf"/>
</dbReference>
<keyword evidence="2" id="KW-0520">NAD</keyword>
<dbReference type="InterPro" id="IPR001732">
    <property type="entry name" value="UDP-Glc/GDP-Man_DH_N"/>
</dbReference>
<dbReference type="NCBIfam" id="NF008286">
    <property type="entry name" value="PRK11064.1"/>
    <property type="match status" value="1"/>
</dbReference>
<gene>
    <name evidence="5" type="primary">wecC</name>
    <name evidence="5" type="ORF">IEN85_18325</name>
</gene>
<organism evidence="5 6">
    <name type="scientific">Pelagicoccus enzymogenes</name>
    <dbReference type="NCBI Taxonomy" id="2773457"/>
    <lineage>
        <taxon>Bacteria</taxon>
        <taxon>Pseudomonadati</taxon>
        <taxon>Verrucomicrobiota</taxon>
        <taxon>Opitutia</taxon>
        <taxon>Puniceicoccales</taxon>
        <taxon>Pelagicoccaceae</taxon>
        <taxon>Pelagicoccus</taxon>
    </lineage>
</organism>
<reference evidence="5" key="1">
    <citation type="submission" date="2020-09" db="EMBL/GenBank/DDBJ databases">
        <title>Pelagicoccus enzymogenes sp. nov. with an EPS production, isolated from marine sediment.</title>
        <authorList>
            <person name="Feng X."/>
        </authorList>
    </citation>
    <scope>NUCLEOTIDE SEQUENCE</scope>
    <source>
        <strain evidence="5">NFK12</strain>
    </source>
</reference>
<proteinExistence type="inferred from homology"/>
<sequence>MSFETISVIGLGYIGLPTAAVFASRKKKVIGVDVNQHAVDTINQGKIHIVEPQLDIVVRAAVSEGYLRATAIPEAADAYIIAVPTPFKDDHVPDLKYIESASKAIAPTLKRGSLVILESTSPVGATEQMAEWLAEARPDLTFPQQKGESSDIRIAHCPERVLPGHVIRELVQNDRVIGGMTPACSQAAVDLYKTFVEGECITTNARTAEMCKLTENASRDVSIAFANELSLICDDQGINVWELISLANRHPRVNILQPGPGVGGHCIAVDPWFIVSANPKLSRLIRTAREVNDSKPDWVVQKTEQAIAQTQRLLDGRRKPRVAVAGLAFKPDIDDLRESPAMKIAEILSQRTDIDLQFVEPNIEQLPGNLKNGTFSKDIIASSNWCDLILILVDHSLFATSLSKIPKDIVHIDTRGLLK</sequence>
<dbReference type="EC" id="1.1.1.336" evidence="5"/>
<accession>A0A927FAF1</accession>
<dbReference type="SUPFAM" id="SSF52413">
    <property type="entry name" value="UDP-glucose/GDP-mannose dehydrogenase C-terminal domain"/>
    <property type="match status" value="1"/>
</dbReference>
<dbReference type="PANTHER" id="PTHR43491">
    <property type="entry name" value="UDP-N-ACETYL-D-MANNOSAMINE DEHYDROGENASE"/>
    <property type="match status" value="1"/>
</dbReference>
<feature type="domain" description="UDP-glucose/GDP-mannose dehydrogenase C-terminal" evidence="4">
    <location>
        <begin position="323"/>
        <end position="419"/>
    </location>
</feature>
<dbReference type="AlphaFoldDB" id="A0A927FAF1"/>
<name>A0A927FAF1_9BACT</name>
<dbReference type="GO" id="GO:0016628">
    <property type="term" value="F:oxidoreductase activity, acting on the CH-CH group of donors, NAD or NADP as acceptor"/>
    <property type="evidence" value="ECO:0007669"/>
    <property type="project" value="InterPro"/>
</dbReference>
<dbReference type="Proteomes" id="UP000622317">
    <property type="component" value="Unassembled WGS sequence"/>
</dbReference>
<dbReference type="PIRSF" id="PIRSF500136">
    <property type="entry name" value="UDP_ManNAc_DH"/>
    <property type="match status" value="1"/>
</dbReference>
<dbReference type="PANTHER" id="PTHR43491:SF1">
    <property type="entry name" value="UDP-N-ACETYL-D-MANNOSAMINE DEHYDROGENASE"/>
    <property type="match status" value="1"/>
</dbReference>
<dbReference type="EMBL" id="JACYFG010000042">
    <property type="protein sequence ID" value="MBD5781463.1"/>
    <property type="molecule type" value="Genomic_DNA"/>
</dbReference>
<keyword evidence="6" id="KW-1185">Reference proteome</keyword>
<dbReference type="GO" id="GO:0089714">
    <property type="term" value="F:UDP-N-acetyl-D-mannosamine dehydrogenase activity"/>
    <property type="evidence" value="ECO:0007669"/>
    <property type="project" value="UniProtKB-EC"/>
</dbReference>
<dbReference type="PIRSF" id="PIRSF000124">
    <property type="entry name" value="UDPglc_GDPman_dh"/>
    <property type="match status" value="1"/>
</dbReference>
<dbReference type="Pfam" id="PF03720">
    <property type="entry name" value="UDPG_MGDP_dh_C"/>
    <property type="match status" value="1"/>
</dbReference>
<evidence type="ECO:0000313" key="6">
    <source>
        <dbReference type="Proteomes" id="UP000622317"/>
    </source>
</evidence>
<dbReference type="InterPro" id="IPR028359">
    <property type="entry name" value="UDP_ManNAc/GlcNAc_DH"/>
</dbReference>
<dbReference type="InterPro" id="IPR008927">
    <property type="entry name" value="6-PGluconate_DH-like_C_sf"/>
</dbReference>
<evidence type="ECO:0000256" key="3">
    <source>
        <dbReference type="PIRNR" id="PIRNR000124"/>
    </source>
</evidence>
<dbReference type="InterPro" id="IPR036220">
    <property type="entry name" value="UDP-Glc/GDP-Man_DH_C_sf"/>
</dbReference>
<dbReference type="FunFam" id="3.40.50.720:FF:000139">
    <property type="entry name" value="UDP-N-acetyl-D-mannosamine dehydrogenase"/>
    <property type="match status" value="1"/>
</dbReference>
<dbReference type="SMART" id="SM00984">
    <property type="entry name" value="UDPG_MGDP_dh_C"/>
    <property type="match status" value="1"/>
</dbReference>
<dbReference type="InterPro" id="IPR014027">
    <property type="entry name" value="UDP-Glc/GDP-Man_DH_C"/>
</dbReference>
<dbReference type="Gene3D" id="3.40.50.720">
    <property type="entry name" value="NAD(P)-binding Rossmann-like Domain"/>
    <property type="match status" value="2"/>
</dbReference>
<dbReference type="NCBIfam" id="TIGR03026">
    <property type="entry name" value="NDP-sugDHase"/>
    <property type="match status" value="1"/>
</dbReference>
<comment type="caution">
    <text evidence="5">The sequence shown here is derived from an EMBL/GenBank/DDBJ whole genome shotgun (WGS) entry which is preliminary data.</text>
</comment>